<dbReference type="Pfam" id="PF02518">
    <property type="entry name" value="HATPase_c"/>
    <property type="match status" value="1"/>
</dbReference>
<dbReference type="Proteomes" id="UP000182241">
    <property type="component" value="Unassembled WGS sequence"/>
</dbReference>
<dbReference type="InterPro" id="IPR003661">
    <property type="entry name" value="HisK_dim/P_dom"/>
</dbReference>
<evidence type="ECO:0000256" key="5">
    <source>
        <dbReference type="ARBA" id="ARBA00022679"/>
    </source>
</evidence>
<keyword evidence="6 10" id="KW-0812">Transmembrane</keyword>
<dbReference type="EC" id="2.7.13.3" evidence="3"/>
<dbReference type="FunFam" id="3.30.565.10:FF:000006">
    <property type="entry name" value="Sensor histidine kinase WalK"/>
    <property type="match status" value="1"/>
</dbReference>
<keyword evidence="14" id="KW-1185">Reference proteome</keyword>
<keyword evidence="5" id="KW-0808">Transferase</keyword>
<dbReference type="InterPro" id="IPR036890">
    <property type="entry name" value="HATPase_C_sf"/>
</dbReference>
<dbReference type="SMART" id="SM00304">
    <property type="entry name" value="HAMP"/>
    <property type="match status" value="1"/>
</dbReference>
<evidence type="ECO:0000256" key="1">
    <source>
        <dbReference type="ARBA" id="ARBA00000085"/>
    </source>
</evidence>
<evidence type="ECO:0000256" key="6">
    <source>
        <dbReference type="ARBA" id="ARBA00022692"/>
    </source>
</evidence>
<dbReference type="EMBL" id="FNSA01000003">
    <property type="protein sequence ID" value="SEB64492.1"/>
    <property type="molecule type" value="Genomic_DNA"/>
</dbReference>
<dbReference type="SMART" id="SM00387">
    <property type="entry name" value="HATPase_c"/>
    <property type="match status" value="1"/>
</dbReference>
<dbReference type="GO" id="GO:0005886">
    <property type="term" value="C:plasma membrane"/>
    <property type="evidence" value="ECO:0007669"/>
    <property type="project" value="UniProtKB-SubCell"/>
</dbReference>
<dbReference type="STRING" id="57704.SAMN04489793_0421"/>
<keyword evidence="4" id="KW-0597">Phosphoprotein</keyword>
<feature type="domain" description="HAMP" evidence="12">
    <location>
        <begin position="70"/>
        <end position="123"/>
    </location>
</feature>
<dbReference type="InterPro" id="IPR050736">
    <property type="entry name" value="Sensor_HK_Regulatory"/>
</dbReference>
<feature type="transmembrane region" description="Helical" evidence="10">
    <location>
        <begin position="48"/>
        <end position="69"/>
    </location>
</feature>
<dbReference type="CDD" id="cd00082">
    <property type="entry name" value="HisKA"/>
    <property type="match status" value="1"/>
</dbReference>
<evidence type="ECO:0000256" key="9">
    <source>
        <dbReference type="ARBA" id="ARBA00023012"/>
    </source>
</evidence>
<dbReference type="PROSITE" id="PS50885">
    <property type="entry name" value="HAMP"/>
    <property type="match status" value="1"/>
</dbReference>
<dbReference type="InterPro" id="IPR003594">
    <property type="entry name" value="HATPase_dom"/>
</dbReference>
<dbReference type="PROSITE" id="PS50109">
    <property type="entry name" value="HIS_KIN"/>
    <property type="match status" value="1"/>
</dbReference>
<dbReference type="SUPFAM" id="SSF47384">
    <property type="entry name" value="Homodimeric domain of signal transducing histidine kinase"/>
    <property type="match status" value="1"/>
</dbReference>
<evidence type="ECO:0000259" key="12">
    <source>
        <dbReference type="PROSITE" id="PS50885"/>
    </source>
</evidence>
<dbReference type="InterPro" id="IPR036097">
    <property type="entry name" value="HisK_dim/P_sf"/>
</dbReference>
<dbReference type="PANTHER" id="PTHR43711">
    <property type="entry name" value="TWO-COMPONENT HISTIDINE KINASE"/>
    <property type="match status" value="1"/>
</dbReference>
<evidence type="ECO:0000256" key="3">
    <source>
        <dbReference type="ARBA" id="ARBA00012438"/>
    </source>
</evidence>
<feature type="transmembrane region" description="Helical" evidence="10">
    <location>
        <begin position="12"/>
        <end position="36"/>
    </location>
</feature>
<evidence type="ECO:0000313" key="13">
    <source>
        <dbReference type="EMBL" id="SEB64492.1"/>
    </source>
</evidence>
<gene>
    <name evidence="13" type="ORF">SAMN04489793_0421</name>
</gene>
<reference evidence="14" key="1">
    <citation type="submission" date="2016-10" db="EMBL/GenBank/DDBJ databases">
        <authorList>
            <person name="Varghese N."/>
            <person name="Submissions S."/>
        </authorList>
    </citation>
    <scope>NUCLEOTIDE SEQUENCE [LARGE SCALE GENOMIC DNA]</scope>
    <source>
        <strain evidence="14">DSM 44234</strain>
    </source>
</reference>
<dbReference type="SMART" id="SM00388">
    <property type="entry name" value="HisKA"/>
    <property type="match status" value="1"/>
</dbReference>
<dbReference type="CDD" id="cd06225">
    <property type="entry name" value="HAMP"/>
    <property type="match status" value="1"/>
</dbReference>
<keyword evidence="8 10" id="KW-1133">Transmembrane helix</keyword>
<accession>A0A1H4L2V2</accession>
<dbReference type="GO" id="GO:0000155">
    <property type="term" value="F:phosphorelay sensor kinase activity"/>
    <property type="evidence" value="ECO:0007669"/>
    <property type="project" value="InterPro"/>
</dbReference>
<comment type="catalytic activity">
    <reaction evidence="1">
        <text>ATP + protein L-histidine = ADP + protein N-phospho-L-histidine.</text>
        <dbReference type="EC" id="2.7.13.3"/>
    </reaction>
</comment>
<dbReference type="Gene3D" id="3.30.565.10">
    <property type="entry name" value="Histidine kinase-like ATPase, C-terminal domain"/>
    <property type="match status" value="1"/>
</dbReference>
<dbReference type="CDD" id="cd00075">
    <property type="entry name" value="HATPase"/>
    <property type="match status" value="1"/>
</dbReference>
<evidence type="ECO:0000256" key="7">
    <source>
        <dbReference type="ARBA" id="ARBA00022777"/>
    </source>
</evidence>
<proteinExistence type="predicted"/>
<keyword evidence="9" id="KW-0902">Two-component regulatory system</keyword>
<dbReference type="InterPro" id="IPR003660">
    <property type="entry name" value="HAMP_dom"/>
</dbReference>
<dbReference type="InterPro" id="IPR005467">
    <property type="entry name" value="His_kinase_dom"/>
</dbReference>
<dbReference type="AlphaFoldDB" id="A0A1H4L2V2"/>
<evidence type="ECO:0000313" key="14">
    <source>
        <dbReference type="Proteomes" id="UP000182241"/>
    </source>
</evidence>
<evidence type="ECO:0000256" key="10">
    <source>
        <dbReference type="SAM" id="Phobius"/>
    </source>
</evidence>
<protein>
    <recommendedName>
        <fullName evidence="3">histidine kinase</fullName>
        <ecNumber evidence="3">2.7.13.3</ecNumber>
    </recommendedName>
</protein>
<dbReference type="PANTHER" id="PTHR43711:SF1">
    <property type="entry name" value="HISTIDINE KINASE 1"/>
    <property type="match status" value="1"/>
</dbReference>
<keyword evidence="10" id="KW-0472">Membrane</keyword>
<evidence type="ECO:0000259" key="11">
    <source>
        <dbReference type="PROSITE" id="PS50109"/>
    </source>
</evidence>
<dbReference type="Pfam" id="PF00672">
    <property type="entry name" value="HAMP"/>
    <property type="match status" value="1"/>
</dbReference>
<evidence type="ECO:0000256" key="2">
    <source>
        <dbReference type="ARBA" id="ARBA00004236"/>
    </source>
</evidence>
<name>A0A1H4L2V2_TSUTY</name>
<dbReference type="Gene3D" id="6.10.340.10">
    <property type="match status" value="1"/>
</dbReference>
<dbReference type="Gene3D" id="1.10.287.130">
    <property type="match status" value="1"/>
</dbReference>
<dbReference type="Pfam" id="PF00512">
    <property type="entry name" value="HisKA"/>
    <property type="match status" value="1"/>
</dbReference>
<comment type="subcellular location">
    <subcellularLocation>
        <location evidence="2">Cell membrane</location>
    </subcellularLocation>
</comment>
<sequence>MRDLGMGGRMGGMLMAVSLGTLAMTAVVDFVVWPLILGRTGAVSVNVVAVVFGFGSAVAFSVVASVFIARRLGRTMAKLEGAARQVADGRSGVRVAPVALGPEADGLVSAFNEMAVQLESTDESRRRLLADLAHEIRTPVSVLDGYLEGIADGVVEPDAATLTMLRTQTTRLARLTDDVLSVSHAEEGALNLRPSAVDVAEALEAAAAAAARAYADKGVRLQLRIGAGARRAIRADRQRLDQVLANLLSNALRHSDPGGYVELEADGHPHRRIRIAVVDHGDGIAAEHLPWIFERFYRTDIARDRDHGGSGVGLTISRAIVTAHDGHLWVESAGPDRGAVFAFTLPAP</sequence>
<feature type="domain" description="Histidine kinase" evidence="11">
    <location>
        <begin position="131"/>
        <end position="348"/>
    </location>
</feature>
<dbReference type="InterPro" id="IPR004358">
    <property type="entry name" value="Sig_transdc_His_kin-like_C"/>
</dbReference>
<evidence type="ECO:0000256" key="4">
    <source>
        <dbReference type="ARBA" id="ARBA00022553"/>
    </source>
</evidence>
<keyword evidence="7 13" id="KW-0418">Kinase</keyword>
<dbReference type="PRINTS" id="PR00344">
    <property type="entry name" value="BCTRLSENSOR"/>
</dbReference>
<organism evidence="13 14">
    <name type="scientific">Tsukamurella tyrosinosolvens</name>
    <dbReference type="NCBI Taxonomy" id="57704"/>
    <lineage>
        <taxon>Bacteria</taxon>
        <taxon>Bacillati</taxon>
        <taxon>Actinomycetota</taxon>
        <taxon>Actinomycetes</taxon>
        <taxon>Mycobacteriales</taxon>
        <taxon>Tsukamurellaceae</taxon>
        <taxon>Tsukamurella</taxon>
    </lineage>
</organism>
<evidence type="ECO:0000256" key="8">
    <source>
        <dbReference type="ARBA" id="ARBA00022989"/>
    </source>
</evidence>
<dbReference type="SUPFAM" id="SSF55874">
    <property type="entry name" value="ATPase domain of HSP90 chaperone/DNA topoisomerase II/histidine kinase"/>
    <property type="match status" value="1"/>
</dbReference>